<name>A0A388JJ93_CHABU</name>
<keyword evidence="1" id="KW-0378">Hydrolase</keyword>
<proteinExistence type="predicted"/>
<dbReference type="Gene3D" id="2.40.70.10">
    <property type="entry name" value="Acid Proteases"/>
    <property type="match status" value="1"/>
</dbReference>
<dbReference type="SUPFAM" id="SSF50630">
    <property type="entry name" value="Acid proteases"/>
    <property type="match status" value="1"/>
</dbReference>
<evidence type="ECO:0000313" key="4">
    <source>
        <dbReference type="Proteomes" id="UP000265515"/>
    </source>
</evidence>
<dbReference type="Gramene" id="GBG41471">
    <property type="protein sequence ID" value="GBG41471"/>
    <property type="gene ID" value="CBR_g74483"/>
</dbReference>
<dbReference type="InterPro" id="IPR021109">
    <property type="entry name" value="Peptidase_aspartic_dom_sf"/>
</dbReference>
<reference evidence="3 4" key="1">
    <citation type="journal article" date="2018" name="Cell">
        <title>The Chara Genome: Secondary Complexity and Implications for Plant Terrestrialization.</title>
        <authorList>
            <person name="Nishiyama T."/>
            <person name="Sakayama H."/>
            <person name="Vries J.D."/>
            <person name="Buschmann H."/>
            <person name="Saint-Marcoux D."/>
            <person name="Ullrich K.K."/>
            <person name="Haas F.B."/>
            <person name="Vanderstraeten L."/>
            <person name="Becker D."/>
            <person name="Lang D."/>
            <person name="Vosolsobe S."/>
            <person name="Rombauts S."/>
            <person name="Wilhelmsson P.K.I."/>
            <person name="Janitza P."/>
            <person name="Kern R."/>
            <person name="Heyl A."/>
            <person name="Rumpler F."/>
            <person name="Villalobos L.I.A.C."/>
            <person name="Clay J.M."/>
            <person name="Skokan R."/>
            <person name="Toyoda A."/>
            <person name="Suzuki Y."/>
            <person name="Kagoshima H."/>
            <person name="Schijlen E."/>
            <person name="Tajeshwar N."/>
            <person name="Catarino B."/>
            <person name="Hetherington A.J."/>
            <person name="Saltykova A."/>
            <person name="Bonnot C."/>
            <person name="Breuninger H."/>
            <person name="Symeonidi A."/>
            <person name="Radhakrishnan G.V."/>
            <person name="Van Nieuwerburgh F."/>
            <person name="Deforce D."/>
            <person name="Chang C."/>
            <person name="Karol K.G."/>
            <person name="Hedrich R."/>
            <person name="Ulvskov P."/>
            <person name="Glockner G."/>
            <person name="Delwiche C.F."/>
            <person name="Petrasek J."/>
            <person name="Van de Peer Y."/>
            <person name="Friml J."/>
            <person name="Beilby M."/>
            <person name="Dolan L."/>
            <person name="Kohara Y."/>
            <person name="Sugano S."/>
            <person name="Fujiyama A."/>
            <person name="Delaux P.-M."/>
            <person name="Quint M."/>
            <person name="TheiBen G."/>
            <person name="Hagemann M."/>
            <person name="Harholt J."/>
            <person name="Dunand C."/>
            <person name="Zachgo S."/>
            <person name="Langdale J."/>
            <person name="Maumus F."/>
            <person name="Straeten D.V.D."/>
            <person name="Gould S.B."/>
            <person name="Rensing S.A."/>
        </authorList>
    </citation>
    <scope>NUCLEOTIDE SEQUENCE [LARGE SCALE GENOMIC DNA]</scope>
    <source>
        <strain evidence="3 4">S276</strain>
    </source>
</reference>
<evidence type="ECO:0000256" key="1">
    <source>
        <dbReference type="ARBA" id="ARBA00022801"/>
    </source>
</evidence>
<keyword evidence="4" id="KW-1185">Reference proteome</keyword>
<dbReference type="GO" id="GO:0004190">
    <property type="term" value="F:aspartic-type endopeptidase activity"/>
    <property type="evidence" value="ECO:0007669"/>
    <property type="project" value="InterPro"/>
</dbReference>
<evidence type="ECO:0000313" key="3">
    <source>
        <dbReference type="EMBL" id="GBG41471.1"/>
    </source>
</evidence>
<comment type="caution">
    <text evidence="3">The sequence shown here is derived from an EMBL/GenBank/DDBJ whole genome shotgun (WGS) entry which is preliminary data.</text>
</comment>
<accession>A0A388JJ93</accession>
<dbReference type="InterPro" id="IPR001995">
    <property type="entry name" value="Peptidase_A2_cat"/>
</dbReference>
<dbReference type="AlphaFoldDB" id="A0A388JJ93"/>
<organism evidence="3 4">
    <name type="scientific">Chara braunii</name>
    <name type="common">Braun's stonewort</name>
    <dbReference type="NCBI Taxonomy" id="69332"/>
    <lineage>
        <taxon>Eukaryota</taxon>
        <taxon>Viridiplantae</taxon>
        <taxon>Streptophyta</taxon>
        <taxon>Charophyceae</taxon>
        <taxon>Charales</taxon>
        <taxon>Characeae</taxon>
        <taxon>Chara</taxon>
    </lineage>
</organism>
<protein>
    <recommendedName>
        <fullName evidence="2">Peptidase A2 domain-containing protein</fullName>
    </recommendedName>
</protein>
<dbReference type="PROSITE" id="PS50175">
    <property type="entry name" value="ASP_PROT_RETROV"/>
    <property type="match status" value="1"/>
</dbReference>
<dbReference type="CDD" id="cd00303">
    <property type="entry name" value="retropepsin_like"/>
    <property type="match status" value="1"/>
</dbReference>
<dbReference type="EMBL" id="BFEA01002411">
    <property type="protein sequence ID" value="GBG41471.1"/>
    <property type="molecule type" value="Genomic_DNA"/>
</dbReference>
<sequence>MTGGSADPANSNAGDRRNDILELARAIREADNQKAQLPKVQVPLFDGTNASAWAAKFEQLGSCCEWTSEKMLEMVKRYCMVEYKEEVSKLVQASHDWLDFKAKLLDKYQLGDQLLNLADLRKVQVGPCEYSALIDDGAEMNIIREREAMGPGVNINRADTGFQVGASGITPFCGMTSDMTIQVGKVKVRSYFYVLPNVEHAVLLGRAFLCRSESIIFNKHDGTMIVVLCDPVCGYYEVMKCENTGPTNSRNRLNPGSYFFTESGRLRREKESIGEESDPLKFSLALPNISQGIEFVATDSSVDPKLVQTLTEIVAEEGETGKMYLTYRPDRSSEGDVLTEPAAKQGSFLEVDDLELVRNRRAESGTDPMSAE</sequence>
<dbReference type="Proteomes" id="UP000265515">
    <property type="component" value="Unassembled WGS sequence"/>
</dbReference>
<evidence type="ECO:0000259" key="2">
    <source>
        <dbReference type="PROSITE" id="PS50175"/>
    </source>
</evidence>
<dbReference type="OrthoDB" id="5535068at2759"/>
<gene>
    <name evidence="3" type="ORF">CBR_g74483</name>
</gene>
<dbReference type="GO" id="GO:0006508">
    <property type="term" value="P:proteolysis"/>
    <property type="evidence" value="ECO:0007669"/>
    <property type="project" value="InterPro"/>
</dbReference>
<feature type="domain" description="Peptidase A2" evidence="2">
    <location>
        <begin position="130"/>
        <end position="208"/>
    </location>
</feature>